<feature type="domain" description="Ribosomal RNA large subunit methyltransferase K/L-like methyltransferase" evidence="1">
    <location>
        <begin position="188"/>
        <end position="233"/>
    </location>
</feature>
<sequence>MWVGSLPPRSHFGSVVMPSHRPSAVGSRLFARTVHGLEHVAAQELRERDCTVVAVSPRQLVLDGPDSLLDRPPGTVDDLFRLVLAAPDPGPTKPALPVLARLLARTPLGEVDAPVVSVSASVVGRRTYSRYDVEDIVGAVLADRLGAVYVSRRDGRVPPRGAVDWRVTLDATGVHIGLRGARPPLHRRPWKVASVPGTLHPPVAAAMVRVAGIGHGDLVVDPCCGAGTVLVESPVAGVGSDIAGVAAARVNARHRPDIAWLTVDARRLPYPDGSVDHIVTNPPWDRQVRTVGVAGELLREWRRVLRPGGRLTCLAPWPTLPGFRTLARYPISLFGRHPVITVCERGPLPDRSR</sequence>
<keyword evidence="2" id="KW-0489">Methyltransferase</keyword>
<proteinExistence type="predicted"/>
<dbReference type="CDD" id="cd02440">
    <property type="entry name" value="AdoMet_MTases"/>
    <property type="match status" value="1"/>
</dbReference>
<dbReference type="OrthoDB" id="9795864at2"/>
<dbReference type="PRINTS" id="PR00507">
    <property type="entry name" value="N12N6MTFRASE"/>
</dbReference>
<dbReference type="GO" id="GO:0016423">
    <property type="term" value="F:tRNA (guanine) methyltransferase activity"/>
    <property type="evidence" value="ECO:0007669"/>
    <property type="project" value="TreeGrafter"/>
</dbReference>
<dbReference type="Pfam" id="PF01170">
    <property type="entry name" value="UPF0020"/>
    <property type="match status" value="2"/>
</dbReference>
<dbReference type="InterPro" id="IPR000241">
    <property type="entry name" value="RlmKL-like_Mtase"/>
</dbReference>
<dbReference type="Proteomes" id="UP000294927">
    <property type="component" value="Unassembled WGS sequence"/>
</dbReference>
<gene>
    <name evidence="2" type="ORF">CLV71_11389</name>
</gene>
<name>A0A4R7V720_9PSEU</name>
<dbReference type="AlphaFoldDB" id="A0A4R7V720"/>
<organism evidence="2 3">
    <name type="scientific">Actinophytocola oryzae</name>
    <dbReference type="NCBI Taxonomy" id="502181"/>
    <lineage>
        <taxon>Bacteria</taxon>
        <taxon>Bacillati</taxon>
        <taxon>Actinomycetota</taxon>
        <taxon>Actinomycetes</taxon>
        <taxon>Pseudonocardiales</taxon>
        <taxon>Pseudonocardiaceae</taxon>
    </lineage>
</organism>
<feature type="domain" description="Ribosomal RNA large subunit methyltransferase K/L-like methyltransferase" evidence="1">
    <location>
        <begin position="235"/>
        <end position="312"/>
    </location>
</feature>
<evidence type="ECO:0000313" key="3">
    <source>
        <dbReference type="Proteomes" id="UP000294927"/>
    </source>
</evidence>
<dbReference type="SUPFAM" id="SSF53335">
    <property type="entry name" value="S-adenosyl-L-methionine-dependent methyltransferases"/>
    <property type="match status" value="1"/>
</dbReference>
<keyword evidence="2" id="KW-0808">Transferase</keyword>
<dbReference type="EMBL" id="SOCP01000013">
    <property type="protein sequence ID" value="TDV44830.1"/>
    <property type="molecule type" value="Genomic_DNA"/>
</dbReference>
<reference evidence="2 3" key="1">
    <citation type="submission" date="2019-03" db="EMBL/GenBank/DDBJ databases">
        <title>Genomic Encyclopedia of Archaeal and Bacterial Type Strains, Phase II (KMG-II): from individual species to whole genera.</title>
        <authorList>
            <person name="Goeker M."/>
        </authorList>
    </citation>
    <scope>NUCLEOTIDE SEQUENCE [LARGE SCALE GENOMIC DNA]</scope>
    <source>
        <strain evidence="2 3">DSM 45499</strain>
    </source>
</reference>
<dbReference type="PANTHER" id="PTHR14911">
    <property type="entry name" value="THUMP DOMAIN-CONTAINING"/>
    <property type="match status" value="1"/>
</dbReference>
<evidence type="ECO:0000313" key="2">
    <source>
        <dbReference type="EMBL" id="TDV44830.1"/>
    </source>
</evidence>
<evidence type="ECO:0000259" key="1">
    <source>
        <dbReference type="Pfam" id="PF01170"/>
    </source>
</evidence>
<protein>
    <submittedName>
        <fullName evidence="2">Putative RNA methylase family UPF0020</fullName>
    </submittedName>
</protein>
<dbReference type="InterPro" id="IPR029063">
    <property type="entry name" value="SAM-dependent_MTases_sf"/>
</dbReference>
<keyword evidence="3" id="KW-1185">Reference proteome</keyword>
<dbReference type="PANTHER" id="PTHR14911:SF13">
    <property type="entry name" value="TRNA (GUANINE(6)-N2)-METHYLTRANSFERASE THUMP3"/>
    <property type="match status" value="1"/>
</dbReference>
<dbReference type="InterPro" id="IPR002052">
    <property type="entry name" value="DNA_methylase_N6_adenine_CS"/>
</dbReference>
<dbReference type="GO" id="GO:0003676">
    <property type="term" value="F:nucleic acid binding"/>
    <property type="evidence" value="ECO:0007669"/>
    <property type="project" value="InterPro"/>
</dbReference>
<comment type="caution">
    <text evidence="2">The sequence shown here is derived from an EMBL/GenBank/DDBJ whole genome shotgun (WGS) entry which is preliminary data.</text>
</comment>
<dbReference type="Gene3D" id="3.40.50.150">
    <property type="entry name" value="Vaccinia Virus protein VP39"/>
    <property type="match status" value="1"/>
</dbReference>
<accession>A0A4R7V720</accession>
<dbReference type="GO" id="GO:0030488">
    <property type="term" value="P:tRNA methylation"/>
    <property type="evidence" value="ECO:0007669"/>
    <property type="project" value="TreeGrafter"/>
</dbReference>
<dbReference type="PROSITE" id="PS00092">
    <property type="entry name" value="N6_MTASE"/>
    <property type="match status" value="1"/>
</dbReference>